<evidence type="ECO:0000313" key="9">
    <source>
        <dbReference type="Proteomes" id="UP000245946"/>
    </source>
</evidence>
<feature type="compositionally biased region" description="Acidic residues" evidence="7">
    <location>
        <begin position="393"/>
        <end position="423"/>
    </location>
</feature>
<feature type="compositionally biased region" description="Basic and acidic residues" evidence="7">
    <location>
        <begin position="922"/>
        <end position="938"/>
    </location>
</feature>
<feature type="compositionally biased region" description="Acidic residues" evidence="7">
    <location>
        <begin position="369"/>
        <end position="382"/>
    </location>
</feature>
<feature type="compositionally biased region" description="Low complexity" evidence="7">
    <location>
        <begin position="457"/>
        <end position="481"/>
    </location>
</feature>
<keyword evidence="4" id="KW-0698">rRNA processing</keyword>
<comment type="similarity">
    <text evidence="2">Belongs to the NOP14 family.</text>
</comment>
<keyword evidence="3" id="KW-0690">Ribosome biogenesis</keyword>
<protein>
    <submittedName>
        <fullName evidence="8">Nop14-like protein</fullName>
    </submittedName>
</protein>
<dbReference type="InterPro" id="IPR007276">
    <property type="entry name" value="Nop14"/>
</dbReference>
<evidence type="ECO:0000256" key="7">
    <source>
        <dbReference type="SAM" id="MobiDB-lite"/>
    </source>
</evidence>
<dbReference type="AlphaFoldDB" id="A0A316Z2S4"/>
<feature type="region of interest" description="Disordered" evidence="7">
    <location>
        <begin position="175"/>
        <end position="213"/>
    </location>
</feature>
<evidence type="ECO:0000256" key="5">
    <source>
        <dbReference type="ARBA" id="ARBA00023242"/>
    </source>
</evidence>
<dbReference type="GO" id="GO:0030490">
    <property type="term" value="P:maturation of SSU-rRNA"/>
    <property type="evidence" value="ECO:0007669"/>
    <property type="project" value="TreeGrafter"/>
</dbReference>
<feature type="compositionally biased region" description="Acidic residues" evidence="7">
    <location>
        <begin position="175"/>
        <end position="186"/>
    </location>
</feature>
<feature type="region of interest" description="Disordered" evidence="7">
    <location>
        <begin position="848"/>
        <end position="869"/>
    </location>
</feature>
<dbReference type="Proteomes" id="UP000245946">
    <property type="component" value="Unassembled WGS sequence"/>
</dbReference>
<feature type="compositionally biased region" description="Basic residues" evidence="7">
    <location>
        <begin position="939"/>
        <end position="948"/>
    </location>
</feature>
<feature type="compositionally biased region" description="Basic and acidic residues" evidence="7">
    <location>
        <begin position="848"/>
        <end position="868"/>
    </location>
</feature>
<name>A0A316Z2S4_9BASI</name>
<accession>A0A316Z2S4</accession>
<feature type="compositionally biased region" description="Basic and acidic residues" evidence="7">
    <location>
        <begin position="63"/>
        <end position="75"/>
    </location>
</feature>
<feature type="compositionally biased region" description="Basic and acidic residues" evidence="7">
    <location>
        <begin position="334"/>
        <end position="358"/>
    </location>
</feature>
<gene>
    <name evidence="8" type="ORF">FA09DRAFT_321982</name>
</gene>
<evidence type="ECO:0000256" key="4">
    <source>
        <dbReference type="ARBA" id="ARBA00022552"/>
    </source>
</evidence>
<dbReference type="GO" id="GO:0030692">
    <property type="term" value="C:Noc4p-Nop14p complex"/>
    <property type="evidence" value="ECO:0007669"/>
    <property type="project" value="TreeGrafter"/>
</dbReference>
<feature type="region of interest" description="Disordered" evidence="7">
    <location>
        <begin position="917"/>
        <end position="948"/>
    </location>
</feature>
<comment type="function">
    <text evidence="6">Involved in nucleolar processing of pre-18S ribosomal RNA. Has a role in the nuclear export of 40S pre-ribosomal subunit to the cytoplasm.</text>
</comment>
<dbReference type="PANTHER" id="PTHR23183">
    <property type="entry name" value="NOP14"/>
    <property type="match status" value="1"/>
</dbReference>
<feature type="compositionally biased region" description="Acidic residues" evidence="7">
    <location>
        <begin position="447"/>
        <end position="456"/>
    </location>
</feature>
<reference evidence="8 9" key="1">
    <citation type="journal article" date="2018" name="Mol. Biol. Evol.">
        <title>Broad Genomic Sampling Reveals a Smut Pathogenic Ancestry of the Fungal Clade Ustilaginomycotina.</title>
        <authorList>
            <person name="Kijpornyongpan T."/>
            <person name="Mondo S.J."/>
            <person name="Barry K."/>
            <person name="Sandor L."/>
            <person name="Lee J."/>
            <person name="Lipzen A."/>
            <person name="Pangilinan J."/>
            <person name="LaButti K."/>
            <person name="Hainaut M."/>
            <person name="Henrissat B."/>
            <person name="Grigoriev I.V."/>
            <person name="Spatafora J.W."/>
            <person name="Aime M.C."/>
        </authorList>
    </citation>
    <scope>NUCLEOTIDE SEQUENCE [LARGE SCALE GENOMIC DNA]</scope>
    <source>
        <strain evidence="8 9">MCA 4186</strain>
    </source>
</reference>
<dbReference type="Pfam" id="PF04147">
    <property type="entry name" value="Nop14"/>
    <property type="match status" value="1"/>
</dbReference>
<dbReference type="PANTHER" id="PTHR23183:SF0">
    <property type="entry name" value="NUCLEOLAR PROTEIN 14"/>
    <property type="match status" value="1"/>
</dbReference>
<keyword evidence="5" id="KW-0539">Nucleus</keyword>
<feature type="region of interest" description="Disordered" evidence="7">
    <location>
        <begin position="444"/>
        <end position="481"/>
    </location>
</feature>
<evidence type="ECO:0000313" key="8">
    <source>
        <dbReference type="EMBL" id="PWN95869.1"/>
    </source>
</evidence>
<dbReference type="STRING" id="58919.A0A316Z2S4"/>
<feature type="compositionally biased region" description="Basic and acidic residues" evidence="7">
    <location>
        <begin position="286"/>
        <end position="326"/>
    </location>
</feature>
<organism evidence="8 9">
    <name type="scientific">Tilletiopsis washingtonensis</name>
    <dbReference type="NCBI Taxonomy" id="58919"/>
    <lineage>
        <taxon>Eukaryota</taxon>
        <taxon>Fungi</taxon>
        <taxon>Dikarya</taxon>
        <taxon>Basidiomycota</taxon>
        <taxon>Ustilaginomycotina</taxon>
        <taxon>Exobasidiomycetes</taxon>
        <taxon>Entylomatales</taxon>
        <taxon>Entylomatales incertae sedis</taxon>
        <taxon>Tilletiopsis</taxon>
    </lineage>
</organism>
<comment type="subcellular location">
    <subcellularLocation>
        <location evidence="1">Nucleus</location>
        <location evidence="1">Nucleolus</location>
    </subcellularLocation>
</comment>
<keyword evidence="9" id="KW-1185">Reference proteome</keyword>
<dbReference type="EMBL" id="KZ819302">
    <property type="protein sequence ID" value="PWN95869.1"/>
    <property type="molecule type" value="Genomic_DNA"/>
</dbReference>
<feature type="compositionally biased region" description="Basic and acidic residues" evidence="7">
    <location>
        <begin position="128"/>
        <end position="142"/>
    </location>
</feature>
<evidence type="ECO:0000256" key="3">
    <source>
        <dbReference type="ARBA" id="ARBA00022517"/>
    </source>
</evidence>
<proteinExistence type="inferred from homology"/>
<evidence type="ECO:0000256" key="2">
    <source>
        <dbReference type="ARBA" id="ARBA00007466"/>
    </source>
</evidence>
<dbReference type="GO" id="GO:0032040">
    <property type="term" value="C:small-subunit processome"/>
    <property type="evidence" value="ECO:0007669"/>
    <property type="project" value="InterPro"/>
</dbReference>
<feature type="region of interest" description="Disordered" evidence="7">
    <location>
        <begin position="1"/>
        <end position="158"/>
    </location>
</feature>
<dbReference type="GeneID" id="37268580"/>
<feature type="region of interest" description="Disordered" evidence="7">
    <location>
        <begin position="259"/>
        <end position="429"/>
    </location>
</feature>
<dbReference type="OrthoDB" id="441771at2759"/>
<sequence length="948" mass="103213">MAKGSQLSQLKAQVASSGITDRRQASASSKKRKAPSSAAGAAQLAEAEKRRAALARLGGPNPFEEKVVKPKHDVLGRVVKGKTSRPGAAKAGGLAQRRETLLPELQGRHRSGAFHDRRFGEGDASMTPEERMLERFTRERQTGRAGATSMFNLDDGEEEGLTHYGKSLNHLDEMDDVALGDDDGDIDGLATQAHFGGFGEGANEEDEGPERKKSKFEVMQEVMAKSKLAKLERQQMREKDDDIRMELDEGLDDIRALLLGVPSTSSSEPKPRSVPERAPIPGQAPAERELTKEEREKKESDQYDAYVREMAFERRAKPQDRLKTEEELALEEAESLRKAEEARLRRMRGEEEPKEKEKGKKARRAPGGDDLDDDLDLDEDADAYGLGQGLGDREEDEEGSESEEEEESGSEEEGSDAGSDEEGSNATSEDAFEDVADLAELSKAGDDADDVSDDEASAALSGSQRATTSSKGKSKSTSSAASLPFTFSCPATHDEFLSLLEEHSVAPTDVPLVISRIRALHHASLGEDNKHKLAALIGVLLDHCLFVAPDASAGGFRLVGKITPHLFALSSAYPRAAAQHFVGKLALMQRNLSRGLARGALLPQARTWPGVAELTLLRLAGIIFPTSDKTHPVATPLSLLIAQYLAHARLRSLRDLASATYLVSLVAAHEREARRLVPEALNALHSAVLILAPLHPEGKKDAATIASAFAIPTPDFGAPHTQHLRLSGRGAGKEDETLPSLTALLEVADDDADAEQAKRQLLGLSLSLIAEFATLYAGSTAFCELFTPFNALLALIDHASLPASLSAQVTQLTSTLTRALSLAASQRRALRLQAHRAIPIASHIPKFEQRGYDPSRKGQHDPDTERAAQAKTKALIKKERKGAVKELRRDAQFVAEERRKAKEQEDTSYAKKIARVMGSLGEEQREEKVWKREKEKMKKERAKQKGGK</sequence>
<dbReference type="RefSeq" id="XP_025596148.1">
    <property type="nucleotide sequence ID" value="XM_025741036.1"/>
</dbReference>
<evidence type="ECO:0000256" key="1">
    <source>
        <dbReference type="ARBA" id="ARBA00004604"/>
    </source>
</evidence>
<feature type="compositionally biased region" description="Polar residues" evidence="7">
    <location>
        <begin position="1"/>
        <end position="19"/>
    </location>
</feature>
<feature type="compositionally biased region" description="Low complexity" evidence="7">
    <location>
        <begin position="35"/>
        <end position="45"/>
    </location>
</feature>
<evidence type="ECO:0000256" key="6">
    <source>
        <dbReference type="ARBA" id="ARBA00024695"/>
    </source>
</evidence>